<keyword evidence="19" id="KW-1185">Reference proteome</keyword>
<dbReference type="InterPro" id="IPR003660">
    <property type="entry name" value="HAMP_dom"/>
</dbReference>
<organism evidence="18 19">
    <name type="scientific">Paracidovorax konjaci</name>
    <dbReference type="NCBI Taxonomy" id="32040"/>
    <lineage>
        <taxon>Bacteria</taxon>
        <taxon>Pseudomonadati</taxon>
        <taxon>Pseudomonadota</taxon>
        <taxon>Betaproteobacteria</taxon>
        <taxon>Burkholderiales</taxon>
        <taxon>Comamonadaceae</taxon>
        <taxon>Paracidovorax</taxon>
    </lineage>
</organism>
<dbReference type="InterPro" id="IPR006290">
    <property type="entry name" value="CztS_silS_copS"/>
</dbReference>
<name>A0A1I1RKT5_9BURK</name>
<dbReference type="RefSeq" id="WP_092948944.1">
    <property type="nucleotide sequence ID" value="NZ_FOMQ01000001.1"/>
</dbReference>
<evidence type="ECO:0000256" key="4">
    <source>
        <dbReference type="ARBA" id="ARBA00022519"/>
    </source>
</evidence>
<dbReference type="GO" id="GO:0005524">
    <property type="term" value="F:ATP binding"/>
    <property type="evidence" value="ECO:0007669"/>
    <property type="project" value="UniProtKB-KW"/>
</dbReference>
<dbReference type="InterPro" id="IPR003594">
    <property type="entry name" value="HATPase_dom"/>
</dbReference>
<evidence type="ECO:0000256" key="13">
    <source>
        <dbReference type="ARBA" id="ARBA00023136"/>
    </source>
</evidence>
<feature type="transmembrane region" description="Helical" evidence="14">
    <location>
        <begin position="140"/>
        <end position="161"/>
    </location>
</feature>
<dbReference type="InterPro" id="IPR003661">
    <property type="entry name" value="HisK_dim/P_dom"/>
</dbReference>
<evidence type="ECO:0000256" key="8">
    <source>
        <dbReference type="ARBA" id="ARBA00022741"/>
    </source>
</evidence>
<dbReference type="CDD" id="cd00075">
    <property type="entry name" value="HATPase"/>
    <property type="match status" value="1"/>
</dbReference>
<keyword evidence="10 14" id="KW-0067">ATP-binding</keyword>
<dbReference type="AlphaFoldDB" id="A0A1I1RKT5"/>
<dbReference type="Gene3D" id="1.10.287.130">
    <property type="match status" value="1"/>
</dbReference>
<keyword evidence="12 14" id="KW-0902">Two-component regulatory system</keyword>
<evidence type="ECO:0000256" key="14">
    <source>
        <dbReference type="RuleBase" id="RU364088"/>
    </source>
</evidence>
<dbReference type="PROSITE" id="PS50885">
    <property type="entry name" value="HAMP"/>
    <property type="match status" value="1"/>
</dbReference>
<dbReference type="STRING" id="32040.SAMN04489710_101213"/>
<dbReference type="InterPro" id="IPR004358">
    <property type="entry name" value="Sig_transdc_His_kin-like_C"/>
</dbReference>
<dbReference type="EMBL" id="FOMQ01000001">
    <property type="protein sequence ID" value="SFD34931.1"/>
    <property type="molecule type" value="Genomic_DNA"/>
</dbReference>
<keyword evidence="9 14" id="KW-0418">Kinase</keyword>
<accession>A0A1I1RKT5</accession>
<dbReference type="EC" id="2.7.13.3" evidence="14"/>
<evidence type="ECO:0000313" key="19">
    <source>
        <dbReference type="Proteomes" id="UP000199517"/>
    </source>
</evidence>
<evidence type="ECO:0000256" key="11">
    <source>
        <dbReference type="ARBA" id="ARBA00022989"/>
    </source>
</evidence>
<feature type="domain" description="HAMP" evidence="17">
    <location>
        <begin position="164"/>
        <end position="217"/>
    </location>
</feature>
<comment type="catalytic activity">
    <reaction evidence="1 14">
        <text>ATP + protein L-histidine = ADP + protein N-phospho-L-histidine.</text>
        <dbReference type="EC" id="2.7.13.3"/>
    </reaction>
</comment>
<keyword evidence="13 14" id="KW-0472">Membrane</keyword>
<evidence type="ECO:0000256" key="10">
    <source>
        <dbReference type="ARBA" id="ARBA00022840"/>
    </source>
</evidence>
<feature type="domain" description="Histidine kinase" evidence="16">
    <location>
        <begin position="225"/>
        <end position="441"/>
    </location>
</feature>
<evidence type="ECO:0000256" key="3">
    <source>
        <dbReference type="ARBA" id="ARBA00022475"/>
    </source>
</evidence>
<dbReference type="PROSITE" id="PS50109">
    <property type="entry name" value="HIS_KIN"/>
    <property type="match status" value="1"/>
</dbReference>
<dbReference type="Pfam" id="PF00512">
    <property type="entry name" value="HisKA"/>
    <property type="match status" value="1"/>
</dbReference>
<evidence type="ECO:0000256" key="15">
    <source>
        <dbReference type="SAM" id="MobiDB-lite"/>
    </source>
</evidence>
<dbReference type="SUPFAM" id="SSF47384">
    <property type="entry name" value="Homodimeric domain of signal transducing histidine kinase"/>
    <property type="match status" value="1"/>
</dbReference>
<feature type="region of interest" description="Disordered" evidence="15">
    <location>
        <begin position="442"/>
        <end position="462"/>
    </location>
</feature>
<dbReference type="InterPro" id="IPR036890">
    <property type="entry name" value="HATPase_C_sf"/>
</dbReference>
<keyword evidence="4 14" id="KW-0997">Cell inner membrane</keyword>
<dbReference type="SMART" id="SM00387">
    <property type="entry name" value="HATPase_c"/>
    <property type="match status" value="1"/>
</dbReference>
<dbReference type="OrthoDB" id="9786919at2"/>
<dbReference type="CDD" id="cd00082">
    <property type="entry name" value="HisKA"/>
    <property type="match status" value="1"/>
</dbReference>
<evidence type="ECO:0000259" key="16">
    <source>
        <dbReference type="PROSITE" id="PS50109"/>
    </source>
</evidence>
<dbReference type="InterPro" id="IPR005467">
    <property type="entry name" value="His_kinase_dom"/>
</dbReference>
<comment type="subcellular location">
    <subcellularLocation>
        <location evidence="2 14">Cell inner membrane</location>
    </subcellularLocation>
</comment>
<reference evidence="19" key="1">
    <citation type="submission" date="2016-10" db="EMBL/GenBank/DDBJ databases">
        <authorList>
            <person name="Varghese N."/>
            <person name="Submissions S."/>
        </authorList>
    </citation>
    <scope>NUCLEOTIDE SEQUENCE [LARGE SCALE GENOMIC DNA]</scope>
    <source>
        <strain evidence="19">DSM 7481</strain>
    </source>
</reference>
<dbReference type="InterPro" id="IPR050428">
    <property type="entry name" value="TCS_sensor_his_kinase"/>
</dbReference>
<keyword evidence="6 14" id="KW-0808">Transferase</keyword>
<protein>
    <recommendedName>
        <fullName evidence="14">Sensor protein</fullName>
        <ecNumber evidence="14">2.7.13.3</ecNumber>
    </recommendedName>
</protein>
<dbReference type="InterPro" id="IPR036097">
    <property type="entry name" value="HisK_dim/P_sf"/>
</dbReference>
<evidence type="ECO:0000256" key="5">
    <source>
        <dbReference type="ARBA" id="ARBA00022553"/>
    </source>
</evidence>
<evidence type="ECO:0000256" key="2">
    <source>
        <dbReference type="ARBA" id="ARBA00004533"/>
    </source>
</evidence>
<sequence>MTASLGGALSRWLAVQTVLGLGVVCAAVYLVIALTLAQRQEESIASKERAVAEVLAGHRPGHDAQAGHMLDDMLAGHGELALRVTDARGEVVYVRNPALLSSQDQVRRSIEVNGPPERPHAFFATLVLDTRADDALLRRLGWTLLIAALAGAAAVSLGAFWRVRRGLSPLRQLVAQTAGIAARSGGRRLDGSAQPTELQPLIGQFNALLDRVAGAHDQLEAFNADAAHELNTPLATLISSCELALRRSRGEEELRETLASNLEDLRRLAGIVADMLFLSRADRGTALRCESVASLAALAGEVLEFHEAALQESGLRIAIDGDASMAVDARLLRRALSNLVGNATRYAVPGSVLQVRIVPEPAPAVAVRLSVRNEGEGIAAEHLPRIFDRFYRADSARPQAGRHHGLGLSIVAAIARMHGGDVYAVSDGAGVEIGLRLPAERPGHGHGTVSSWAHARDAVATP</sequence>
<dbReference type="PANTHER" id="PTHR45436:SF9">
    <property type="entry name" value="SENSOR PROTEIN"/>
    <property type="match status" value="1"/>
</dbReference>
<evidence type="ECO:0000256" key="9">
    <source>
        <dbReference type="ARBA" id="ARBA00022777"/>
    </source>
</evidence>
<evidence type="ECO:0000313" key="18">
    <source>
        <dbReference type="EMBL" id="SFD34931.1"/>
    </source>
</evidence>
<keyword evidence="8 14" id="KW-0547">Nucleotide-binding</keyword>
<keyword evidence="11 14" id="KW-1133">Transmembrane helix</keyword>
<dbReference type="PANTHER" id="PTHR45436">
    <property type="entry name" value="SENSOR HISTIDINE KINASE YKOH"/>
    <property type="match status" value="1"/>
</dbReference>
<evidence type="ECO:0000259" key="17">
    <source>
        <dbReference type="PROSITE" id="PS50885"/>
    </source>
</evidence>
<dbReference type="Pfam" id="PF02518">
    <property type="entry name" value="HATPase_c"/>
    <property type="match status" value="1"/>
</dbReference>
<dbReference type="GO" id="GO:0000155">
    <property type="term" value="F:phosphorelay sensor kinase activity"/>
    <property type="evidence" value="ECO:0007669"/>
    <property type="project" value="InterPro"/>
</dbReference>
<dbReference type="PRINTS" id="PR00344">
    <property type="entry name" value="BCTRLSENSOR"/>
</dbReference>
<feature type="transmembrane region" description="Helical" evidence="14">
    <location>
        <begin position="12"/>
        <end position="37"/>
    </location>
</feature>
<evidence type="ECO:0000256" key="7">
    <source>
        <dbReference type="ARBA" id="ARBA00022692"/>
    </source>
</evidence>
<keyword evidence="5" id="KW-0597">Phosphoprotein</keyword>
<evidence type="ECO:0000256" key="1">
    <source>
        <dbReference type="ARBA" id="ARBA00000085"/>
    </source>
</evidence>
<dbReference type="SUPFAM" id="SSF55874">
    <property type="entry name" value="ATPase domain of HSP90 chaperone/DNA topoisomerase II/histidine kinase"/>
    <property type="match status" value="1"/>
</dbReference>
<evidence type="ECO:0000256" key="6">
    <source>
        <dbReference type="ARBA" id="ARBA00022679"/>
    </source>
</evidence>
<dbReference type="GO" id="GO:0005886">
    <property type="term" value="C:plasma membrane"/>
    <property type="evidence" value="ECO:0007669"/>
    <property type="project" value="UniProtKB-SubCell"/>
</dbReference>
<keyword evidence="7 14" id="KW-0812">Transmembrane</keyword>
<gene>
    <name evidence="18" type="ORF">SAMN04489710_101213</name>
</gene>
<proteinExistence type="predicted"/>
<dbReference type="Proteomes" id="UP000199517">
    <property type="component" value="Unassembled WGS sequence"/>
</dbReference>
<dbReference type="Gene3D" id="3.30.565.10">
    <property type="entry name" value="Histidine kinase-like ATPase, C-terminal domain"/>
    <property type="match status" value="1"/>
</dbReference>
<evidence type="ECO:0000256" key="12">
    <source>
        <dbReference type="ARBA" id="ARBA00023012"/>
    </source>
</evidence>
<keyword evidence="3 14" id="KW-1003">Cell membrane</keyword>
<comment type="function">
    <text evidence="14">Member of a two-component regulatory system.</text>
</comment>
<dbReference type="NCBIfam" id="TIGR01386">
    <property type="entry name" value="cztS_silS_copS"/>
    <property type="match status" value="1"/>
</dbReference>
<dbReference type="SMART" id="SM00388">
    <property type="entry name" value="HisKA"/>
    <property type="match status" value="1"/>
</dbReference>